<protein>
    <recommendedName>
        <fullName evidence="1">DUF7041 domain-containing protein</fullName>
    </recommendedName>
</protein>
<evidence type="ECO:0000259" key="1">
    <source>
        <dbReference type="Pfam" id="PF23055"/>
    </source>
</evidence>
<dbReference type="PANTHER" id="PTHR33327:SF3">
    <property type="entry name" value="RNA-DIRECTED DNA POLYMERASE"/>
    <property type="match status" value="1"/>
</dbReference>
<sequence length="87" mass="9825">MADQSKYFTIVAALDCSVLQSVSDILTNPPETQKYETIKAKLISAYTDSQEKQLRKLLNELELGDRKPSQLLREMKTLAGELCYSVI</sequence>
<dbReference type="OMA" id="NILHSIW"/>
<dbReference type="PANTHER" id="PTHR33327">
    <property type="entry name" value="ENDONUCLEASE"/>
    <property type="match status" value="1"/>
</dbReference>
<proteinExistence type="predicted"/>
<dbReference type="EMBL" id="KQ971310">
    <property type="protein sequence ID" value="KYB29505.1"/>
    <property type="molecule type" value="Genomic_DNA"/>
</dbReference>
<reference evidence="2 3" key="2">
    <citation type="journal article" date="2010" name="Nucleic Acids Res.">
        <title>BeetleBase in 2010: revisions to provide comprehensive genomic information for Tribolium castaneum.</title>
        <authorList>
            <person name="Kim H.S."/>
            <person name="Murphy T."/>
            <person name="Xia J."/>
            <person name="Caragea D."/>
            <person name="Park Y."/>
            <person name="Beeman R.W."/>
            <person name="Lorenzen M.D."/>
            <person name="Butcher S."/>
            <person name="Manak J.R."/>
            <person name="Brown S.J."/>
        </authorList>
    </citation>
    <scope>GENOME REANNOTATION</scope>
    <source>
        <strain evidence="2 3">Georgia GA2</strain>
    </source>
</reference>
<feature type="domain" description="DUF7041" evidence="1">
    <location>
        <begin position="2"/>
        <end position="59"/>
    </location>
</feature>
<gene>
    <name evidence="2" type="primary">AUGUSTUS-3.0.2_32970</name>
    <name evidence="2" type="ORF">TcasGA2_TC032970</name>
</gene>
<dbReference type="InterPro" id="IPR055469">
    <property type="entry name" value="DUF7041"/>
</dbReference>
<dbReference type="Pfam" id="PF23055">
    <property type="entry name" value="DUF7041"/>
    <property type="match status" value="1"/>
</dbReference>
<organism evidence="2 3">
    <name type="scientific">Tribolium castaneum</name>
    <name type="common">Red flour beetle</name>
    <dbReference type="NCBI Taxonomy" id="7070"/>
    <lineage>
        <taxon>Eukaryota</taxon>
        <taxon>Metazoa</taxon>
        <taxon>Ecdysozoa</taxon>
        <taxon>Arthropoda</taxon>
        <taxon>Hexapoda</taxon>
        <taxon>Insecta</taxon>
        <taxon>Pterygota</taxon>
        <taxon>Neoptera</taxon>
        <taxon>Endopterygota</taxon>
        <taxon>Coleoptera</taxon>
        <taxon>Polyphaga</taxon>
        <taxon>Cucujiformia</taxon>
        <taxon>Tenebrionidae</taxon>
        <taxon>Tenebrionidae incertae sedis</taxon>
        <taxon>Tribolium</taxon>
    </lineage>
</organism>
<dbReference type="Proteomes" id="UP000007266">
    <property type="component" value="Linkage group 2"/>
</dbReference>
<dbReference type="AlphaFoldDB" id="A0A139WP07"/>
<name>A0A139WP07_TRICA</name>
<reference evidence="2 3" key="1">
    <citation type="journal article" date="2008" name="Nature">
        <title>The genome of the model beetle and pest Tribolium castaneum.</title>
        <authorList>
            <consortium name="Tribolium Genome Sequencing Consortium"/>
            <person name="Richards S."/>
            <person name="Gibbs R.A."/>
            <person name="Weinstock G.M."/>
            <person name="Brown S.J."/>
            <person name="Denell R."/>
            <person name="Beeman R.W."/>
            <person name="Gibbs R."/>
            <person name="Beeman R.W."/>
            <person name="Brown S.J."/>
            <person name="Bucher G."/>
            <person name="Friedrich M."/>
            <person name="Grimmelikhuijzen C.J."/>
            <person name="Klingler M."/>
            <person name="Lorenzen M."/>
            <person name="Richards S."/>
            <person name="Roth S."/>
            <person name="Schroder R."/>
            <person name="Tautz D."/>
            <person name="Zdobnov E.M."/>
            <person name="Muzny D."/>
            <person name="Gibbs R.A."/>
            <person name="Weinstock G.M."/>
            <person name="Attaway T."/>
            <person name="Bell S."/>
            <person name="Buhay C.J."/>
            <person name="Chandrabose M.N."/>
            <person name="Chavez D."/>
            <person name="Clerk-Blankenburg K.P."/>
            <person name="Cree A."/>
            <person name="Dao M."/>
            <person name="Davis C."/>
            <person name="Chacko J."/>
            <person name="Dinh H."/>
            <person name="Dugan-Rocha S."/>
            <person name="Fowler G."/>
            <person name="Garner T.T."/>
            <person name="Garnes J."/>
            <person name="Gnirke A."/>
            <person name="Hawes A."/>
            <person name="Hernandez J."/>
            <person name="Hines S."/>
            <person name="Holder M."/>
            <person name="Hume J."/>
            <person name="Jhangiani S.N."/>
            <person name="Joshi V."/>
            <person name="Khan Z.M."/>
            <person name="Jackson L."/>
            <person name="Kovar C."/>
            <person name="Kowis A."/>
            <person name="Lee S."/>
            <person name="Lewis L.R."/>
            <person name="Margolis J."/>
            <person name="Morgan M."/>
            <person name="Nazareth L.V."/>
            <person name="Nguyen N."/>
            <person name="Okwuonu G."/>
            <person name="Parker D."/>
            <person name="Richards S."/>
            <person name="Ruiz S.J."/>
            <person name="Santibanez J."/>
            <person name="Savard J."/>
            <person name="Scherer S.E."/>
            <person name="Schneider B."/>
            <person name="Sodergren E."/>
            <person name="Tautz D."/>
            <person name="Vattahil S."/>
            <person name="Villasana D."/>
            <person name="White C.S."/>
            <person name="Wright R."/>
            <person name="Park Y."/>
            <person name="Beeman R.W."/>
            <person name="Lord J."/>
            <person name="Oppert B."/>
            <person name="Lorenzen M."/>
            <person name="Brown S."/>
            <person name="Wang L."/>
            <person name="Savard J."/>
            <person name="Tautz D."/>
            <person name="Richards S."/>
            <person name="Weinstock G."/>
            <person name="Gibbs R.A."/>
            <person name="Liu Y."/>
            <person name="Worley K."/>
            <person name="Weinstock G."/>
            <person name="Elsik C.G."/>
            <person name="Reese J.T."/>
            <person name="Elhaik E."/>
            <person name="Landan G."/>
            <person name="Graur D."/>
            <person name="Arensburger P."/>
            <person name="Atkinson P."/>
            <person name="Beeman R.W."/>
            <person name="Beidler J."/>
            <person name="Brown S.J."/>
            <person name="Demuth J.P."/>
            <person name="Drury D.W."/>
            <person name="Du Y.Z."/>
            <person name="Fujiwara H."/>
            <person name="Lorenzen M."/>
            <person name="Maselli V."/>
            <person name="Osanai M."/>
            <person name="Park Y."/>
            <person name="Robertson H.M."/>
            <person name="Tu Z."/>
            <person name="Wang J.J."/>
            <person name="Wang S."/>
            <person name="Richards S."/>
            <person name="Song H."/>
            <person name="Zhang L."/>
            <person name="Sodergren E."/>
            <person name="Werner D."/>
            <person name="Stanke M."/>
            <person name="Morgenstern B."/>
            <person name="Solovyev V."/>
            <person name="Kosarev P."/>
            <person name="Brown G."/>
            <person name="Chen H.C."/>
            <person name="Ermolaeva O."/>
            <person name="Hlavina W."/>
            <person name="Kapustin Y."/>
            <person name="Kiryutin B."/>
            <person name="Kitts P."/>
            <person name="Maglott D."/>
            <person name="Pruitt K."/>
            <person name="Sapojnikov V."/>
            <person name="Souvorov A."/>
            <person name="Mackey A.J."/>
            <person name="Waterhouse R.M."/>
            <person name="Wyder S."/>
            <person name="Zdobnov E.M."/>
            <person name="Zdobnov E.M."/>
            <person name="Wyder S."/>
            <person name="Kriventseva E.V."/>
            <person name="Kadowaki T."/>
            <person name="Bork P."/>
            <person name="Aranda M."/>
            <person name="Bao R."/>
            <person name="Beermann A."/>
            <person name="Berns N."/>
            <person name="Bolognesi R."/>
            <person name="Bonneton F."/>
            <person name="Bopp D."/>
            <person name="Brown S.J."/>
            <person name="Bucher G."/>
            <person name="Butts T."/>
            <person name="Chaumot A."/>
            <person name="Denell R.E."/>
            <person name="Ferrier D.E."/>
            <person name="Friedrich M."/>
            <person name="Gordon C.M."/>
            <person name="Jindra M."/>
            <person name="Klingler M."/>
            <person name="Lan Q."/>
            <person name="Lattorff H.M."/>
            <person name="Laudet V."/>
            <person name="von Levetsow C."/>
            <person name="Liu Z."/>
            <person name="Lutz R."/>
            <person name="Lynch J.A."/>
            <person name="da Fonseca R.N."/>
            <person name="Posnien N."/>
            <person name="Reuter R."/>
            <person name="Roth S."/>
            <person name="Savard J."/>
            <person name="Schinko J.B."/>
            <person name="Schmitt C."/>
            <person name="Schoppmeier M."/>
            <person name="Schroder R."/>
            <person name="Shippy T.D."/>
            <person name="Simonnet F."/>
            <person name="Marques-Souza H."/>
            <person name="Tautz D."/>
            <person name="Tomoyasu Y."/>
            <person name="Trauner J."/>
            <person name="Van der Zee M."/>
            <person name="Vervoort M."/>
            <person name="Wittkopp N."/>
            <person name="Wimmer E.A."/>
            <person name="Yang X."/>
            <person name="Jones A.K."/>
            <person name="Sattelle D.B."/>
            <person name="Ebert P.R."/>
            <person name="Nelson D."/>
            <person name="Scott J.G."/>
            <person name="Beeman R.W."/>
            <person name="Muthukrishnan S."/>
            <person name="Kramer K.J."/>
            <person name="Arakane Y."/>
            <person name="Beeman R.W."/>
            <person name="Zhu Q."/>
            <person name="Hogenkamp D."/>
            <person name="Dixit R."/>
            <person name="Oppert B."/>
            <person name="Jiang H."/>
            <person name="Zou Z."/>
            <person name="Marshall J."/>
            <person name="Elpidina E."/>
            <person name="Vinokurov K."/>
            <person name="Oppert C."/>
            <person name="Zou Z."/>
            <person name="Evans J."/>
            <person name="Lu Z."/>
            <person name="Zhao P."/>
            <person name="Sumathipala N."/>
            <person name="Altincicek B."/>
            <person name="Vilcinskas A."/>
            <person name="Williams M."/>
            <person name="Hultmark D."/>
            <person name="Hetru C."/>
            <person name="Jiang H."/>
            <person name="Grimmelikhuijzen C.J."/>
            <person name="Hauser F."/>
            <person name="Cazzamali G."/>
            <person name="Williamson M."/>
            <person name="Park Y."/>
            <person name="Li B."/>
            <person name="Tanaka Y."/>
            <person name="Predel R."/>
            <person name="Neupert S."/>
            <person name="Schachtner J."/>
            <person name="Verleyen P."/>
            <person name="Raible F."/>
            <person name="Bork P."/>
            <person name="Friedrich M."/>
            <person name="Walden K.K."/>
            <person name="Robertson H.M."/>
            <person name="Angeli S."/>
            <person name="Foret S."/>
            <person name="Bucher G."/>
            <person name="Schuetz S."/>
            <person name="Maleszka R."/>
            <person name="Wimmer E.A."/>
            <person name="Beeman R.W."/>
            <person name="Lorenzen M."/>
            <person name="Tomoyasu Y."/>
            <person name="Miller S.C."/>
            <person name="Grossmann D."/>
            <person name="Bucher G."/>
        </authorList>
    </citation>
    <scope>NUCLEOTIDE SEQUENCE [LARGE SCALE GENOMIC DNA]</scope>
    <source>
        <strain evidence="2 3">Georgia GA2</strain>
    </source>
</reference>
<evidence type="ECO:0000313" key="3">
    <source>
        <dbReference type="Proteomes" id="UP000007266"/>
    </source>
</evidence>
<evidence type="ECO:0000313" key="2">
    <source>
        <dbReference type="EMBL" id="KYB29505.1"/>
    </source>
</evidence>
<dbReference type="InParanoid" id="A0A139WP07"/>
<accession>A0A139WP07</accession>
<keyword evidence="3" id="KW-1185">Reference proteome</keyword>